<feature type="region of interest" description="Disordered" evidence="3">
    <location>
        <begin position="93"/>
        <end position="137"/>
    </location>
</feature>
<evidence type="ECO:0000256" key="2">
    <source>
        <dbReference type="PROSITE-ProRule" id="PRU00259"/>
    </source>
</evidence>
<dbReference type="Pfam" id="PF00514">
    <property type="entry name" value="Arm"/>
    <property type="match status" value="1"/>
</dbReference>
<evidence type="ECO:0000313" key="4">
    <source>
        <dbReference type="EMBL" id="KAG7369216.1"/>
    </source>
</evidence>
<keyword evidence="5" id="KW-1185">Reference proteome</keyword>
<dbReference type="PANTHER" id="PTHR22895">
    <property type="entry name" value="ARMADILLO REPEAT-CONTAINING PROTEIN 6"/>
    <property type="match status" value="1"/>
</dbReference>
<reference evidence="4" key="2">
    <citation type="submission" date="2021-04" db="EMBL/GenBank/DDBJ databases">
        <authorList>
            <person name="Podell S."/>
        </authorList>
    </citation>
    <scope>NUCLEOTIDE SEQUENCE</scope>
    <source>
        <strain evidence="4">Hildebrandi</strain>
    </source>
</reference>
<protein>
    <submittedName>
        <fullName evidence="4">Armadillo-type fold</fullName>
    </submittedName>
</protein>
<dbReference type="OrthoDB" id="449062at2759"/>
<dbReference type="Proteomes" id="UP000693970">
    <property type="component" value="Unassembled WGS sequence"/>
</dbReference>
<dbReference type="EMBL" id="JAGRRH010000006">
    <property type="protein sequence ID" value="KAG7369216.1"/>
    <property type="molecule type" value="Genomic_DNA"/>
</dbReference>
<dbReference type="PROSITE" id="PS50176">
    <property type="entry name" value="ARM_REPEAT"/>
    <property type="match status" value="1"/>
</dbReference>
<keyword evidence="1" id="KW-0677">Repeat</keyword>
<proteinExistence type="predicted"/>
<comment type="caution">
    <text evidence="4">The sequence shown here is derived from an EMBL/GenBank/DDBJ whole genome shotgun (WGS) entry which is preliminary data.</text>
</comment>
<feature type="compositionally biased region" description="Low complexity" evidence="3">
    <location>
        <begin position="115"/>
        <end position="130"/>
    </location>
</feature>
<accession>A0A9K3LY42</accession>
<evidence type="ECO:0000256" key="1">
    <source>
        <dbReference type="ARBA" id="ARBA00022737"/>
    </source>
</evidence>
<dbReference type="PANTHER" id="PTHR22895:SF0">
    <property type="entry name" value="ARMADILLO REPEAT-CONTAINING PROTEIN 6"/>
    <property type="match status" value="1"/>
</dbReference>
<evidence type="ECO:0000313" key="5">
    <source>
        <dbReference type="Proteomes" id="UP000693970"/>
    </source>
</evidence>
<reference evidence="4" key="1">
    <citation type="journal article" date="2021" name="Sci. Rep.">
        <title>Diploid genomic architecture of Nitzschia inconspicua, an elite biomass production diatom.</title>
        <authorList>
            <person name="Oliver A."/>
            <person name="Podell S."/>
            <person name="Pinowska A."/>
            <person name="Traller J.C."/>
            <person name="Smith S.R."/>
            <person name="McClure R."/>
            <person name="Beliaev A."/>
            <person name="Bohutskyi P."/>
            <person name="Hill E.A."/>
            <person name="Rabines A."/>
            <person name="Zheng H."/>
            <person name="Allen L.Z."/>
            <person name="Kuo A."/>
            <person name="Grigoriev I.V."/>
            <person name="Allen A.E."/>
            <person name="Hazlebeck D."/>
            <person name="Allen E.E."/>
        </authorList>
    </citation>
    <scope>NUCLEOTIDE SEQUENCE</scope>
    <source>
        <strain evidence="4">Hildebrandi</strain>
    </source>
</reference>
<organism evidence="4 5">
    <name type="scientific">Nitzschia inconspicua</name>
    <dbReference type="NCBI Taxonomy" id="303405"/>
    <lineage>
        <taxon>Eukaryota</taxon>
        <taxon>Sar</taxon>
        <taxon>Stramenopiles</taxon>
        <taxon>Ochrophyta</taxon>
        <taxon>Bacillariophyta</taxon>
        <taxon>Bacillariophyceae</taxon>
        <taxon>Bacillariophycidae</taxon>
        <taxon>Bacillariales</taxon>
        <taxon>Bacillariaceae</taxon>
        <taxon>Nitzschia</taxon>
    </lineage>
</organism>
<sequence length="1376" mass="151639">MSSLPNLRNDRTLMVEDRLLSGEDKIKQYCKKHGLCNICGQFQTHKKGGPIYNRVWEPMTVEDEHGNITVYKGHCIQATCYSSVDQVKELLGEIPKKKPPRSPIPASPVPMNSGSKAVSSPSFSLSSSSSARKPFQPGSVYIPPLATNLRAEGSMNIVDFSKHGEKDSNQDNSGYLDLGEKLKGLPSEDGINCFSKKSTLLPKTSSRLLRQSLRNTAYESEFSLYEHGSRGSHVYESIRSSFQSTNIGSSSHGLPREHSQFFVGSTLFDAGVGSLEGTGNSDVVELKAQISEGDYVKFIAELDRRCSNGLVEGEKVIVLEGLRLLRFHIVKDQLSKPNGVVLPGDNWVKTINLKMEDCMSDKDIVVSSLLTFLTFSTLPCLTYKKSMMKKGGVETVMKILDHCKGDERVPALACSLFISLGLSEKDGLNAKFDKIVILVKRLVALVANNECGRDFALRALFHFSFQRRKAAETNKSLSHDVKLFLSTEENLRSLCEVIREKNIRETAVESSLSLLWKLSCPKDNEEEDMFPVSPDLVDSIITAMNSFKSASIREAGCGILANIAMRENFPSEKIEAALTCIHSFLRIPDCEGMVDEGLATCAMHAICNMLEDPSSVKVPMALQSNVFEATLAIMKQFPESEELIEFACLVLAHASRANHAIKEALVLMGGFGNVMAAFEEFVTKRAEKPSLGVKDAALCAFASLTGCRVGTEAVLNSGLLEILQTLLAVETDKDFADILDIVIRNTESGLTGGFEVHPVNSTCEQPQIFWERLKNSESSAEAASILQYLIEMEHRGPKEPVVREQDLSTLQSILLIYRNSEQVQESGCALLSEMYYYIPDSSKASEGPWDPQQQRKSLQSIDRAMYTHRENADVQINGCLVILNLMAGLSTQGSDRSAAISMMDRCLNRISETLLFHESNKTVQKRAIAALGACIGISDDSILTGWNARIIHQLLDALATFRIDSEILTLALEDLMILLGLRYGFDTIRNSIGIGLLFDLLGSSNADVCMRAAAILALLVEVDFMVSSQIMEFPDSISKLFLCMHNNQDNQGLQVCISTIQESLVNYADSIAIEQILQNNGVASLCNLMSIHRNNGDFVLSTCNILSSIFPNIDSDTLKSMSDLIKQSLVDALERHLENADVEAAIFDALKACCLREDVFKRLLLEESRIRMILSAMQLNLGSSELQRSGCGLIRMLSSFGNGKVIVGNCGGIPIIINALLAHNESTAVQKEALVALKNLAIAPSNKKMLADSGAENAVMCSLWIHYKDPQVIAYGLSAMNNIAVDSQTRSVAEMKDQMLMIVIAAMSRYRENAEVSKNACFYLKSCSYLSTNLDLMKRRREQLVPLLLWAAESFPDDCRERAKNVVFKIEQAPAV</sequence>
<feature type="repeat" description="ARM" evidence="2">
    <location>
        <begin position="1211"/>
        <end position="1255"/>
    </location>
</feature>
<gene>
    <name evidence="4" type="ORF">IV203_031959</name>
</gene>
<name>A0A9K3LY42_9STRA</name>
<dbReference type="InterPro" id="IPR000225">
    <property type="entry name" value="Armadillo"/>
</dbReference>
<evidence type="ECO:0000256" key="3">
    <source>
        <dbReference type="SAM" id="MobiDB-lite"/>
    </source>
</evidence>